<name>A0A9P6H4W9_9AGAM</name>
<dbReference type="SMART" id="SM00355">
    <property type="entry name" value="ZnF_C2H2"/>
    <property type="match status" value="3"/>
</dbReference>
<accession>A0A9P6H4W9</accession>
<proteinExistence type="predicted"/>
<dbReference type="Proteomes" id="UP000736335">
    <property type="component" value="Unassembled WGS sequence"/>
</dbReference>
<dbReference type="AlphaFoldDB" id="A0A9P6H4W9"/>
<organism evidence="3 4">
    <name type="scientific">Thelephora terrestris</name>
    <dbReference type="NCBI Taxonomy" id="56493"/>
    <lineage>
        <taxon>Eukaryota</taxon>
        <taxon>Fungi</taxon>
        <taxon>Dikarya</taxon>
        <taxon>Basidiomycota</taxon>
        <taxon>Agaricomycotina</taxon>
        <taxon>Agaricomycetes</taxon>
        <taxon>Thelephorales</taxon>
        <taxon>Thelephoraceae</taxon>
        <taxon>Thelephora</taxon>
    </lineage>
</organism>
<gene>
    <name evidence="3" type="ORF">BJ322DRAFT_360406</name>
</gene>
<evidence type="ECO:0000313" key="4">
    <source>
        <dbReference type="Proteomes" id="UP000736335"/>
    </source>
</evidence>
<dbReference type="PROSITE" id="PS00028">
    <property type="entry name" value="ZINC_FINGER_C2H2_1"/>
    <property type="match status" value="2"/>
</dbReference>
<protein>
    <recommendedName>
        <fullName evidence="2">C2H2-type domain-containing protein</fullName>
    </recommendedName>
</protein>
<dbReference type="Gene3D" id="3.30.160.60">
    <property type="entry name" value="Classic Zinc Finger"/>
    <property type="match status" value="1"/>
</dbReference>
<comment type="caution">
    <text evidence="3">The sequence shown here is derived from an EMBL/GenBank/DDBJ whole genome shotgun (WGS) entry which is preliminary data.</text>
</comment>
<dbReference type="OrthoDB" id="10653345at2759"/>
<feature type="domain" description="C2H2-type" evidence="2">
    <location>
        <begin position="13"/>
        <end position="33"/>
    </location>
</feature>
<feature type="region of interest" description="Disordered" evidence="1">
    <location>
        <begin position="47"/>
        <end position="69"/>
    </location>
</feature>
<dbReference type="InterPro" id="IPR013087">
    <property type="entry name" value="Znf_C2H2_type"/>
</dbReference>
<evidence type="ECO:0000256" key="1">
    <source>
        <dbReference type="SAM" id="MobiDB-lite"/>
    </source>
</evidence>
<evidence type="ECO:0000259" key="2">
    <source>
        <dbReference type="PROSITE" id="PS00028"/>
    </source>
</evidence>
<keyword evidence="4" id="KW-1185">Reference proteome</keyword>
<reference evidence="3" key="2">
    <citation type="submission" date="2020-11" db="EMBL/GenBank/DDBJ databases">
        <authorList>
            <consortium name="DOE Joint Genome Institute"/>
            <person name="Kuo A."/>
            <person name="Miyauchi S."/>
            <person name="Kiss E."/>
            <person name="Drula E."/>
            <person name="Kohler A."/>
            <person name="Sanchez-Garcia M."/>
            <person name="Andreopoulos B."/>
            <person name="Barry K.W."/>
            <person name="Bonito G."/>
            <person name="Buee M."/>
            <person name="Carver A."/>
            <person name="Chen C."/>
            <person name="Cichocki N."/>
            <person name="Clum A."/>
            <person name="Culley D."/>
            <person name="Crous P.W."/>
            <person name="Fauchery L."/>
            <person name="Girlanda M."/>
            <person name="Hayes R."/>
            <person name="Keri Z."/>
            <person name="Labutti K."/>
            <person name="Lipzen A."/>
            <person name="Lombard V."/>
            <person name="Magnuson J."/>
            <person name="Maillard F."/>
            <person name="Morin E."/>
            <person name="Murat C."/>
            <person name="Nolan M."/>
            <person name="Ohm R."/>
            <person name="Pangilinan J."/>
            <person name="Pereira M."/>
            <person name="Perotto S."/>
            <person name="Peter M."/>
            <person name="Riley R."/>
            <person name="Sitrit Y."/>
            <person name="Stielow B."/>
            <person name="Szollosi G."/>
            <person name="Zifcakova L."/>
            <person name="Stursova M."/>
            <person name="Spatafora J.W."/>
            <person name="Tedersoo L."/>
            <person name="Vaario L.-M."/>
            <person name="Yamada A."/>
            <person name="Yan M."/>
            <person name="Wang P."/>
            <person name="Xu J."/>
            <person name="Bruns T."/>
            <person name="Baldrian P."/>
            <person name="Vilgalys R."/>
            <person name="Henrissat B."/>
            <person name="Grigoriev I.V."/>
            <person name="Hibbett D."/>
            <person name="Nagy L.G."/>
            <person name="Martin F.M."/>
        </authorList>
    </citation>
    <scope>NUCLEOTIDE SEQUENCE</scope>
    <source>
        <strain evidence="3">UH-Tt-Lm1</strain>
    </source>
</reference>
<sequence length="211" mass="23676">MARRVKKERNIHCTTCGRTYADPIAAQNHARKHPEIQQATASLTVSTADTDAEHPLSPSRRAPPNLSKDVSESFKDITPEVPQVAASPVAMMKSETVSKGPGKLFCQWCPHLENFTAEENLRRHTRRHHPNVYKCTRCQVEMPGKDEMWKHMVDLHGAKHRERVLKKLHKCPANDTAGRKQSIPNAKSTVSSYVCLFIYAVFDHAGCNSLG</sequence>
<evidence type="ECO:0000313" key="3">
    <source>
        <dbReference type="EMBL" id="KAF9779527.1"/>
    </source>
</evidence>
<dbReference type="EMBL" id="WIUZ02000019">
    <property type="protein sequence ID" value="KAF9779527.1"/>
    <property type="molecule type" value="Genomic_DNA"/>
</dbReference>
<feature type="domain" description="C2H2-type" evidence="2">
    <location>
        <begin position="135"/>
        <end position="156"/>
    </location>
</feature>
<reference evidence="3" key="1">
    <citation type="journal article" date="2020" name="Nat. Commun.">
        <title>Large-scale genome sequencing of mycorrhizal fungi provides insights into the early evolution of symbiotic traits.</title>
        <authorList>
            <person name="Miyauchi S."/>
            <person name="Kiss E."/>
            <person name="Kuo A."/>
            <person name="Drula E."/>
            <person name="Kohler A."/>
            <person name="Sanchez-Garcia M."/>
            <person name="Morin E."/>
            <person name="Andreopoulos B."/>
            <person name="Barry K.W."/>
            <person name="Bonito G."/>
            <person name="Buee M."/>
            <person name="Carver A."/>
            <person name="Chen C."/>
            <person name="Cichocki N."/>
            <person name="Clum A."/>
            <person name="Culley D."/>
            <person name="Crous P.W."/>
            <person name="Fauchery L."/>
            <person name="Girlanda M."/>
            <person name="Hayes R.D."/>
            <person name="Keri Z."/>
            <person name="LaButti K."/>
            <person name="Lipzen A."/>
            <person name="Lombard V."/>
            <person name="Magnuson J."/>
            <person name="Maillard F."/>
            <person name="Murat C."/>
            <person name="Nolan M."/>
            <person name="Ohm R.A."/>
            <person name="Pangilinan J."/>
            <person name="Pereira M.F."/>
            <person name="Perotto S."/>
            <person name="Peter M."/>
            <person name="Pfister S."/>
            <person name="Riley R."/>
            <person name="Sitrit Y."/>
            <person name="Stielow J.B."/>
            <person name="Szollosi G."/>
            <person name="Zifcakova L."/>
            <person name="Stursova M."/>
            <person name="Spatafora J.W."/>
            <person name="Tedersoo L."/>
            <person name="Vaario L.M."/>
            <person name="Yamada A."/>
            <person name="Yan M."/>
            <person name="Wang P."/>
            <person name="Xu J."/>
            <person name="Bruns T."/>
            <person name="Baldrian P."/>
            <person name="Vilgalys R."/>
            <person name="Dunand C."/>
            <person name="Henrissat B."/>
            <person name="Grigoriev I.V."/>
            <person name="Hibbett D."/>
            <person name="Nagy L.G."/>
            <person name="Martin F.M."/>
        </authorList>
    </citation>
    <scope>NUCLEOTIDE SEQUENCE</scope>
    <source>
        <strain evidence="3">UH-Tt-Lm1</strain>
    </source>
</reference>